<evidence type="ECO:0000313" key="2">
    <source>
        <dbReference type="EMBL" id="VDN39342.1"/>
    </source>
</evidence>
<dbReference type="EMBL" id="UYRU01095194">
    <property type="protein sequence ID" value="VDN39342.1"/>
    <property type="molecule type" value="Genomic_DNA"/>
</dbReference>
<feature type="transmembrane region" description="Helical" evidence="1">
    <location>
        <begin position="76"/>
        <end position="95"/>
    </location>
</feature>
<dbReference type="Proteomes" id="UP000281553">
    <property type="component" value="Unassembled WGS sequence"/>
</dbReference>
<proteinExistence type="predicted"/>
<sequence>FDSSAIATGVEDLDVGRDGGPGAALARGTASVANVGGELQISAQANGLLLSECLFLPVDSVMDDAVPHVVHVSLTFWFEPCFALYACFLLPFLNAKSRGLYCRERRCDNSVRRSDFDDTFTMTFY</sequence>
<evidence type="ECO:0000313" key="3">
    <source>
        <dbReference type="Proteomes" id="UP000281553"/>
    </source>
</evidence>
<organism evidence="2 3">
    <name type="scientific">Dibothriocephalus latus</name>
    <name type="common">Fish tapeworm</name>
    <name type="synonym">Diphyllobothrium latum</name>
    <dbReference type="NCBI Taxonomy" id="60516"/>
    <lineage>
        <taxon>Eukaryota</taxon>
        <taxon>Metazoa</taxon>
        <taxon>Spiralia</taxon>
        <taxon>Lophotrochozoa</taxon>
        <taxon>Platyhelminthes</taxon>
        <taxon>Cestoda</taxon>
        <taxon>Eucestoda</taxon>
        <taxon>Diphyllobothriidea</taxon>
        <taxon>Diphyllobothriidae</taxon>
        <taxon>Dibothriocephalus</taxon>
    </lineage>
</organism>
<gene>
    <name evidence="2" type="ORF">DILT_LOCUS17836</name>
</gene>
<dbReference type="AlphaFoldDB" id="A0A3P7R646"/>
<keyword evidence="3" id="KW-1185">Reference proteome</keyword>
<keyword evidence="1" id="KW-0812">Transmembrane</keyword>
<keyword evidence="1" id="KW-1133">Transmembrane helix</keyword>
<feature type="non-terminal residue" evidence="2">
    <location>
        <position position="1"/>
    </location>
</feature>
<protein>
    <submittedName>
        <fullName evidence="2">Uncharacterized protein</fullName>
    </submittedName>
</protein>
<evidence type="ECO:0000256" key="1">
    <source>
        <dbReference type="SAM" id="Phobius"/>
    </source>
</evidence>
<name>A0A3P7R646_DIBLA</name>
<keyword evidence="1" id="KW-0472">Membrane</keyword>
<accession>A0A3P7R646</accession>
<reference evidence="2 3" key="1">
    <citation type="submission" date="2018-11" db="EMBL/GenBank/DDBJ databases">
        <authorList>
            <consortium name="Pathogen Informatics"/>
        </authorList>
    </citation>
    <scope>NUCLEOTIDE SEQUENCE [LARGE SCALE GENOMIC DNA]</scope>
</reference>